<evidence type="ECO:0000313" key="1">
    <source>
        <dbReference type="EMBL" id="BAJ02210.1"/>
    </source>
</evidence>
<accession>D4ZKL1</accession>
<dbReference type="EMBL" id="AP011177">
    <property type="protein sequence ID" value="BAJ02210.1"/>
    <property type="molecule type" value="Genomic_DNA"/>
</dbReference>
<dbReference type="Proteomes" id="UP000002350">
    <property type="component" value="Chromosome"/>
</dbReference>
<protein>
    <submittedName>
        <fullName evidence="1">Uncharacterized protein</fullName>
    </submittedName>
</protein>
<sequence>MNPFVVEVKACTVQGDGTKWVSKAELTQAISLTSLEQAVRNRSAEIIRKARKQRDMSRVHAKHVLLQAQEEAEAMKGKWQKEAKEEAMSQVLEWHFDEMQWTHAVMDNLHASISEKIKHVLTAWTLDQELSPFMIKRLSDQVCERVGMNTVSLMVSTDDYEAMAGAFAGRMNVEASPNLLSGQAELSSATLTARVDLAEELECLLEAFIGQPAVKNVGT</sequence>
<dbReference type="eggNOG" id="ENOG5034C8N">
    <property type="taxonomic scope" value="Bacteria"/>
</dbReference>
<gene>
    <name evidence="1" type="ordered locus">SVI_2239</name>
</gene>
<proteinExistence type="predicted"/>
<reference evidence="2" key="1">
    <citation type="journal article" date="2010" name="Mol. Biosyst.">
        <title>Complete genome sequence and comparative analysis of Shewanella violacea, a psychrophilic and piezophilic bacterium from deep sea floor sediments.</title>
        <authorList>
            <person name="Aono E."/>
            <person name="Baba T."/>
            <person name="Ara T."/>
            <person name="Nishi T."/>
            <person name="Nakamichi T."/>
            <person name="Inamoto E."/>
            <person name="Toyonaga H."/>
            <person name="Hasegawa M."/>
            <person name="Takai Y."/>
            <person name="Okumura Y."/>
            <person name="Baba M."/>
            <person name="Tomita M."/>
            <person name="Kato C."/>
            <person name="Oshima T."/>
            <person name="Nakasone K."/>
            <person name="Mori H."/>
        </authorList>
    </citation>
    <scope>NUCLEOTIDE SEQUENCE [LARGE SCALE GENOMIC DNA]</scope>
    <source>
        <strain evidence="2">JCM 10179 / CIP 106290 / LMG 19151 / DSS12</strain>
    </source>
</reference>
<dbReference type="KEGG" id="svo:SVI_2239"/>
<dbReference type="AlphaFoldDB" id="D4ZKL1"/>
<dbReference type="OrthoDB" id="6264466at2"/>
<dbReference type="STRING" id="637905.SVI_2239"/>
<organism evidence="1 2">
    <name type="scientific">Shewanella violacea (strain JCM 10179 / CIP 106290 / LMG 19151 / DSS12)</name>
    <dbReference type="NCBI Taxonomy" id="637905"/>
    <lineage>
        <taxon>Bacteria</taxon>
        <taxon>Pseudomonadati</taxon>
        <taxon>Pseudomonadota</taxon>
        <taxon>Gammaproteobacteria</taxon>
        <taxon>Alteromonadales</taxon>
        <taxon>Shewanellaceae</taxon>
        <taxon>Shewanella</taxon>
    </lineage>
</organism>
<evidence type="ECO:0000313" key="2">
    <source>
        <dbReference type="Proteomes" id="UP000002350"/>
    </source>
</evidence>
<dbReference type="HOGENOM" id="CLU_1271549_0_0_6"/>
<name>D4ZKL1_SHEVD</name>
<dbReference type="RefSeq" id="WP_013051515.1">
    <property type="nucleotide sequence ID" value="NC_014012.1"/>
</dbReference>
<keyword evidence="2" id="KW-1185">Reference proteome</keyword>